<evidence type="ECO:0000313" key="12">
    <source>
        <dbReference type="EMBL" id="UUX52249.1"/>
    </source>
</evidence>
<evidence type="ECO:0000259" key="11">
    <source>
        <dbReference type="Pfam" id="PF21478"/>
    </source>
</evidence>
<evidence type="ECO:0000256" key="7">
    <source>
        <dbReference type="ARBA" id="ARBA00049026"/>
    </source>
</evidence>
<dbReference type="HAMAP" id="MF_00711">
    <property type="entry name" value="GcvP"/>
    <property type="match status" value="1"/>
</dbReference>
<dbReference type="InterPro" id="IPR015421">
    <property type="entry name" value="PyrdxlP-dep_Trfase_major"/>
</dbReference>
<gene>
    <name evidence="8 12" type="primary">gcvP</name>
    <name evidence="12" type="ORF">NUH88_15005</name>
</gene>
<dbReference type="Gene3D" id="3.40.640.10">
    <property type="entry name" value="Type I PLP-dependent aspartate aminotransferase-like (Major domain)"/>
    <property type="match status" value="2"/>
</dbReference>
<comment type="similarity">
    <text evidence="3 8">Belongs to the GcvP family.</text>
</comment>
<evidence type="ECO:0000259" key="10">
    <source>
        <dbReference type="Pfam" id="PF02347"/>
    </source>
</evidence>
<dbReference type="PANTHER" id="PTHR11773:SF1">
    <property type="entry name" value="GLYCINE DEHYDROGENASE (DECARBOXYLATING), MITOCHONDRIAL"/>
    <property type="match status" value="1"/>
</dbReference>
<dbReference type="FunFam" id="3.40.640.10:FF:000005">
    <property type="entry name" value="Glycine dehydrogenase (decarboxylating), mitochondrial"/>
    <property type="match status" value="1"/>
</dbReference>
<comment type="cofactor">
    <cofactor evidence="1 8 9">
        <name>pyridoxal 5'-phosphate</name>
        <dbReference type="ChEBI" id="CHEBI:597326"/>
    </cofactor>
</comment>
<dbReference type="FunFam" id="3.40.640.10:FF:000007">
    <property type="entry name" value="glycine dehydrogenase (Decarboxylating), mitochondrial"/>
    <property type="match status" value="1"/>
</dbReference>
<feature type="domain" description="Glycine cleavage system P-protein N-terminal" evidence="10">
    <location>
        <begin position="19"/>
        <end position="440"/>
    </location>
</feature>
<dbReference type="Gene3D" id="3.90.1150.10">
    <property type="entry name" value="Aspartate Aminotransferase, domain 1"/>
    <property type="match status" value="2"/>
</dbReference>
<dbReference type="Proteomes" id="UP001060336">
    <property type="component" value="Chromosome"/>
</dbReference>
<dbReference type="InterPro" id="IPR015422">
    <property type="entry name" value="PyrdxlP-dep_Trfase_small"/>
</dbReference>
<keyword evidence="5 8" id="KW-0663">Pyridoxal phosphate</keyword>
<feature type="domain" description="Glycine cleavage system P-protein N-terminal" evidence="10">
    <location>
        <begin position="449"/>
        <end position="735"/>
    </location>
</feature>
<organism evidence="12 13">
    <name type="scientific">Nisaea acidiphila</name>
    <dbReference type="NCBI Taxonomy" id="1862145"/>
    <lineage>
        <taxon>Bacteria</taxon>
        <taxon>Pseudomonadati</taxon>
        <taxon>Pseudomonadota</taxon>
        <taxon>Alphaproteobacteria</taxon>
        <taxon>Rhodospirillales</taxon>
        <taxon>Thalassobaculaceae</taxon>
        <taxon>Nisaea</taxon>
    </lineage>
</organism>
<dbReference type="EMBL" id="CP102480">
    <property type="protein sequence ID" value="UUX52249.1"/>
    <property type="molecule type" value="Genomic_DNA"/>
</dbReference>
<accession>A0A9J7B0S1</accession>
<evidence type="ECO:0000256" key="2">
    <source>
        <dbReference type="ARBA" id="ARBA00003788"/>
    </source>
</evidence>
<dbReference type="InterPro" id="IPR003437">
    <property type="entry name" value="GcvP"/>
</dbReference>
<protein>
    <recommendedName>
        <fullName evidence="8">Glycine dehydrogenase (decarboxylating)</fullName>
        <ecNumber evidence="8">1.4.4.2</ecNumber>
    </recommendedName>
    <alternativeName>
        <fullName evidence="8">Glycine cleavage system P-protein</fullName>
    </alternativeName>
    <alternativeName>
        <fullName evidence="8">Glycine decarboxylase</fullName>
    </alternativeName>
    <alternativeName>
        <fullName evidence="8">Glycine dehydrogenase (aminomethyl-transferring)</fullName>
    </alternativeName>
</protein>
<dbReference type="GO" id="GO:0016594">
    <property type="term" value="F:glycine binding"/>
    <property type="evidence" value="ECO:0007669"/>
    <property type="project" value="TreeGrafter"/>
</dbReference>
<dbReference type="InterPro" id="IPR015424">
    <property type="entry name" value="PyrdxlP-dep_Trfase"/>
</dbReference>
<dbReference type="PANTHER" id="PTHR11773">
    <property type="entry name" value="GLYCINE DEHYDROGENASE, DECARBOXYLATING"/>
    <property type="match status" value="1"/>
</dbReference>
<dbReference type="CDD" id="cd00613">
    <property type="entry name" value="GDC-P"/>
    <property type="match status" value="2"/>
</dbReference>
<feature type="modified residue" description="N6-(pyridoxal phosphate)lysine" evidence="8 9">
    <location>
        <position position="707"/>
    </location>
</feature>
<dbReference type="NCBIfam" id="NF003346">
    <property type="entry name" value="PRK04366.1"/>
    <property type="match status" value="1"/>
</dbReference>
<sequence>MTDNRLAFAEQEESEEFIRRHIGPSPEEQAEMLDALGYESLDALIDAAVPAKIRSKDPLDLPPAQTESAVLQKLRQYANNNTVNRTLIGMGYYGTRVPAVILRNILENPAWYTAYTPYQPEISQGRLEMLLNFQTMIGDLTGLEIANASLLDEATAAAEAMAFAKKAAKNKGDVFFVSQNCHPQTIDVLKTRAEPIGVTVTVGDETDVLPEDAFAILLQYPDTNGAVGDYAAIVKKAHAQGALAVVAADLLALTQLTPPGEFGADVAIGTSQRFGVPLGFGGPHAAYFATRDEYKRSIPGRIVGVSVDRNGDKAYRLALQTREQHIRREKATSNICTAQVLLAVMSAAYACYHGPDGLRKIGRRVHRRTAILAQGLRELGYTIAHDNFFDTIIVKTDDWTGSVIEAARIEGVNLRIFDDRVGISLDETCTKELVERLWAMMAFDSMKELTYEGVSARTPDALPESLVRKSDFLTHPAFNTYHSETEMLRYLRRLADKDVALDRSMIPLGSCTMKLNATTEMIPVTWAAFSDIHPFAPRDQVEGYHQMIAELERMLAEITGYAAVSLQPNAGSQGEYAGLLAIRAYHESRGEGGRDICLIPSSAHGTNPASAAMAGMKVVVVKCDQNGNVDMEDLKAKVEQHSSSLAALMVTYPSTHGVFEETITEICDLIHEHGGQVYMDGANLNAMVGICKPGQFGSDVSHLNLHKTFCIPHGGGGPGVGPIGVGEHLAPFLPGHRNLGAPESAIGPVSAAPYGSAGILPISWSYIELMGANGLRKATEVAILSANYIAQRLEAHFPVLYKGKNGLVAHECIIDLRPLKDATGVTVDDVAKRLMDYGFHAPTMSFPVAGTLMIEPTESEPLSELDRFCEAMIAIRAEIAEIEGGTYAYEDSPLAHAPHTAGDLMADNWERKYSRERGAFPIKSLREGKYWPPVARIDQAYGDKNLICSCPPVEAYQDAAE</sequence>
<dbReference type="SUPFAM" id="SSF53383">
    <property type="entry name" value="PLP-dependent transferases"/>
    <property type="match status" value="2"/>
</dbReference>
<evidence type="ECO:0000256" key="5">
    <source>
        <dbReference type="ARBA" id="ARBA00022898"/>
    </source>
</evidence>
<dbReference type="GO" id="GO:0005829">
    <property type="term" value="C:cytosol"/>
    <property type="evidence" value="ECO:0007669"/>
    <property type="project" value="TreeGrafter"/>
</dbReference>
<dbReference type="Pfam" id="PF21478">
    <property type="entry name" value="GcvP2_C"/>
    <property type="match status" value="1"/>
</dbReference>
<dbReference type="InterPro" id="IPR049315">
    <property type="entry name" value="GDC-P_N"/>
</dbReference>
<name>A0A9J7B0S1_9PROT</name>
<evidence type="ECO:0000313" key="13">
    <source>
        <dbReference type="Proteomes" id="UP001060336"/>
    </source>
</evidence>
<dbReference type="InterPro" id="IPR049316">
    <property type="entry name" value="GDC-P_C"/>
</dbReference>
<keyword evidence="13" id="KW-1185">Reference proteome</keyword>
<comment type="subunit">
    <text evidence="4 8">The glycine cleavage system is composed of four proteins: P, T, L and H.</text>
</comment>
<comment type="function">
    <text evidence="2 8">The glycine cleavage system catalyzes the degradation of glycine. The P protein binds the alpha-amino group of glycine through its pyridoxal phosphate cofactor; CO(2) is released and the remaining methylamine moiety is then transferred to the lipoamide cofactor of the H protein.</text>
</comment>
<dbReference type="GO" id="GO:0030170">
    <property type="term" value="F:pyridoxal phosphate binding"/>
    <property type="evidence" value="ECO:0007669"/>
    <property type="project" value="TreeGrafter"/>
</dbReference>
<evidence type="ECO:0000256" key="4">
    <source>
        <dbReference type="ARBA" id="ARBA00011690"/>
    </source>
</evidence>
<dbReference type="Pfam" id="PF02347">
    <property type="entry name" value="GDC-P"/>
    <property type="match status" value="2"/>
</dbReference>
<dbReference type="NCBIfam" id="TIGR00461">
    <property type="entry name" value="gcvP"/>
    <property type="match status" value="1"/>
</dbReference>
<dbReference type="EC" id="1.4.4.2" evidence="8"/>
<evidence type="ECO:0000256" key="8">
    <source>
        <dbReference type="HAMAP-Rule" id="MF_00711"/>
    </source>
</evidence>
<dbReference type="GO" id="GO:0005960">
    <property type="term" value="C:glycine cleavage complex"/>
    <property type="evidence" value="ECO:0007669"/>
    <property type="project" value="TreeGrafter"/>
</dbReference>
<proteinExistence type="inferred from homology"/>
<evidence type="ECO:0000256" key="1">
    <source>
        <dbReference type="ARBA" id="ARBA00001933"/>
    </source>
</evidence>
<evidence type="ECO:0000256" key="9">
    <source>
        <dbReference type="PIRSR" id="PIRSR603437-50"/>
    </source>
</evidence>
<dbReference type="AlphaFoldDB" id="A0A9J7B0S1"/>
<comment type="catalytic activity">
    <reaction evidence="7 8">
        <text>N(6)-[(R)-lipoyl]-L-lysyl-[glycine-cleavage complex H protein] + glycine + H(+) = N(6)-[(R)-S(8)-aminomethyldihydrolipoyl]-L-lysyl-[glycine-cleavage complex H protein] + CO2</text>
        <dbReference type="Rhea" id="RHEA:24304"/>
        <dbReference type="Rhea" id="RHEA-COMP:10494"/>
        <dbReference type="Rhea" id="RHEA-COMP:10495"/>
        <dbReference type="ChEBI" id="CHEBI:15378"/>
        <dbReference type="ChEBI" id="CHEBI:16526"/>
        <dbReference type="ChEBI" id="CHEBI:57305"/>
        <dbReference type="ChEBI" id="CHEBI:83099"/>
        <dbReference type="ChEBI" id="CHEBI:83143"/>
        <dbReference type="EC" id="1.4.4.2"/>
    </reaction>
</comment>
<dbReference type="InterPro" id="IPR020581">
    <property type="entry name" value="GDC_P"/>
</dbReference>
<dbReference type="GO" id="GO:0004375">
    <property type="term" value="F:glycine dehydrogenase (decarboxylating) activity"/>
    <property type="evidence" value="ECO:0007669"/>
    <property type="project" value="UniProtKB-EC"/>
</dbReference>
<dbReference type="GO" id="GO:0019464">
    <property type="term" value="P:glycine decarboxylation via glycine cleavage system"/>
    <property type="evidence" value="ECO:0007669"/>
    <property type="project" value="UniProtKB-UniRule"/>
</dbReference>
<dbReference type="KEGG" id="naci:NUH88_15005"/>
<feature type="domain" description="Glycine dehydrogenase C-terminal" evidence="11">
    <location>
        <begin position="778"/>
        <end position="899"/>
    </location>
</feature>
<reference evidence="12" key="1">
    <citation type="submission" date="2022-08" db="EMBL/GenBank/DDBJ databases">
        <title>Nisaea acidiphila sp. nov., isolated from a marine algal debris and emended description of the genus Nisaea Urios et al. 2008.</title>
        <authorList>
            <person name="Kwon K."/>
        </authorList>
    </citation>
    <scope>NUCLEOTIDE SEQUENCE</scope>
    <source>
        <strain evidence="12">MEBiC11861</strain>
    </source>
</reference>
<evidence type="ECO:0000256" key="3">
    <source>
        <dbReference type="ARBA" id="ARBA00010756"/>
    </source>
</evidence>
<dbReference type="FunFam" id="3.90.1150.10:FF:000007">
    <property type="entry name" value="Glycine dehydrogenase (decarboxylating), mitochondrial"/>
    <property type="match status" value="1"/>
</dbReference>
<evidence type="ECO:0000256" key="6">
    <source>
        <dbReference type="ARBA" id="ARBA00023002"/>
    </source>
</evidence>
<keyword evidence="6 8" id="KW-0560">Oxidoreductase</keyword>